<evidence type="ECO:0000313" key="2">
    <source>
        <dbReference type="EMBL" id="PJG55969.1"/>
    </source>
</evidence>
<dbReference type="PANTHER" id="PTHR43861">
    <property type="entry name" value="TRANS-ACONITATE 2-METHYLTRANSFERASE-RELATED"/>
    <property type="match status" value="1"/>
</dbReference>
<evidence type="ECO:0000259" key="1">
    <source>
        <dbReference type="Pfam" id="PF08241"/>
    </source>
</evidence>
<dbReference type="InterPro" id="IPR013216">
    <property type="entry name" value="Methyltransf_11"/>
</dbReference>
<gene>
    <name evidence="2" type="ORF">CVM73_07435</name>
</gene>
<dbReference type="SUPFAM" id="SSF53335">
    <property type="entry name" value="S-adenosyl-L-methionine-dependent methyltransferases"/>
    <property type="match status" value="1"/>
</dbReference>
<feature type="domain" description="Methyltransferase type 11" evidence="1">
    <location>
        <begin position="52"/>
        <end position="145"/>
    </location>
</feature>
<organism evidence="2 3">
    <name type="scientific">Bradyrhizobium forestalis</name>
    <dbReference type="NCBI Taxonomy" id="1419263"/>
    <lineage>
        <taxon>Bacteria</taxon>
        <taxon>Pseudomonadati</taxon>
        <taxon>Pseudomonadota</taxon>
        <taxon>Alphaproteobacteria</taxon>
        <taxon>Hyphomicrobiales</taxon>
        <taxon>Nitrobacteraceae</taxon>
        <taxon>Bradyrhizobium</taxon>
    </lineage>
</organism>
<dbReference type="Proteomes" id="UP000231194">
    <property type="component" value="Unassembled WGS sequence"/>
</dbReference>
<keyword evidence="3" id="KW-1185">Reference proteome</keyword>
<accession>A0A2M8RDT1</accession>
<comment type="caution">
    <text evidence="2">The sequence shown here is derived from an EMBL/GenBank/DDBJ whole genome shotgun (WGS) entry which is preliminary data.</text>
</comment>
<keyword evidence="2" id="KW-0808">Transferase</keyword>
<sequence>MPDLKDDTIRDFGEQWSAFRDNPGYYGSAVLLADLLGPLVALDELKGKTIADIGSGSGRIVNMLLDAGAARVVAVEPSAAMQVLKDNTAARKDRIDYLQIPGDLLPPDLGLDYVVSMGVLHHIPAPIPVVRAAFEALRPGGRCIVWLYGYEGNETYLSLAVPLRRLTVLLPHRLLVALSHVLEWALTAYIGLCRILPLPMRSYMRSVLAKFPRSVRRLTIYDQLNPAYAKYYTREEAEALLPAGGFEDVKIYHRHGYSWTVCGTRPARGAS</sequence>
<dbReference type="RefSeq" id="WP_100231349.1">
    <property type="nucleotide sequence ID" value="NZ_PGVG01000004.1"/>
</dbReference>
<protein>
    <submittedName>
        <fullName evidence="2">Class I SAM-dependent methyltransferase</fullName>
    </submittedName>
</protein>
<dbReference type="Gene3D" id="3.40.50.150">
    <property type="entry name" value="Vaccinia Virus protein VP39"/>
    <property type="match status" value="1"/>
</dbReference>
<dbReference type="GO" id="GO:0008757">
    <property type="term" value="F:S-adenosylmethionine-dependent methyltransferase activity"/>
    <property type="evidence" value="ECO:0007669"/>
    <property type="project" value="InterPro"/>
</dbReference>
<reference evidence="2 3" key="1">
    <citation type="submission" date="2017-11" db="EMBL/GenBank/DDBJ databases">
        <title>Bradyrhizobium forestalis sp. nov., an efficient nitrogen-fixing bacterium isolated from nodules of forest legume species in the Amazon.</title>
        <authorList>
            <person name="Costa E.M."/>
            <person name="Guimaraes A."/>
            <person name="Carvalho T.S."/>
            <person name="Rodrigues T.L."/>
            <person name="Ribeiro P.R.A."/>
            <person name="Lebbe L."/>
            <person name="Willems A."/>
            <person name="Moreira F.M.S."/>
        </authorList>
    </citation>
    <scope>NUCLEOTIDE SEQUENCE [LARGE SCALE GENOMIC DNA]</scope>
    <source>
        <strain evidence="2 3">INPA54B</strain>
    </source>
</reference>
<dbReference type="InterPro" id="IPR029063">
    <property type="entry name" value="SAM-dependent_MTases_sf"/>
</dbReference>
<proteinExistence type="predicted"/>
<keyword evidence="2" id="KW-0489">Methyltransferase</keyword>
<dbReference type="GO" id="GO:0032259">
    <property type="term" value="P:methylation"/>
    <property type="evidence" value="ECO:0007669"/>
    <property type="project" value="UniProtKB-KW"/>
</dbReference>
<evidence type="ECO:0000313" key="3">
    <source>
        <dbReference type="Proteomes" id="UP000231194"/>
    </source>
</evidence>
<dbReference type="OrthoDB" id="9773188at2"/>
<dbReference type="CDD" id="cd02440">
    <property type="entry name" value="AdoMet_MTases"/>
    <property type="match status" value="1"/>
</dbReference>
<dbReference type="EMBL" id="PGVG01000004">
    <property type="protein sequence ID" value="PJG55969.1"/>
    <property type="molecule type" value="Genomic_DNA"/>
</dbReference>
<name>A0A2M8RDT1_9BRAD</name>
<dbReference type="AlphaFoldDB" id="A0A2M8RDT1"/>
<dbReference type="Pfam" id="PF08241">
    <property type="entry name" value="Methyltransf_11"/>
    <property type="match status" value="1"/>
</dbReference>